<organism evidence="1">
    <name type="scientific">Anguilla anguilla</name>
    <name type="common">European freshwater eel</name>
    <name type="synonym">Muraena anguilla</name>
    <dbReference type="NCBI Taxonomy" id="7936"/>
    <lineage>
        <taxon>Eukaryota</taxon>
        <taxon>Metazoa</taxon>
        <taxon>Chordata</taxon>
        <taxon>Craniata</taxon>
        <taxon>Vertebrata</taxon>
        <taxon>Euteleostomi</taxon>
        <taxon>Actinopterygii</taxon>
        <taxon>Neopterygii</taxon>
        <taxon>Teleostei</taxon>
        <taxon>Anguilliformes</taxon>
        <taxon>Anguillidae</taxon>
        <taxon>Anguilla</taxon>
    </lineage>
</organism>
<reference evidence="1" key="1">
    <citation type="submission" date="2014-11" db="EMBL/GenBank/DDBJ databases">
        <authorList>
            <person name="Amaro Gonzalez C."/>
        </authorList>
    </citation>
    <scope>NUCLEOTIDE SEQUENCE</scope>
</reference>
<accession>A0A0E9XEG6</accession>
<evidence type="ECO:0000313" key="1">
    <source>
        <dbReference type="EMBL" id="JAI00827.1"/>
    </source>
</evidence>
<dbReference type="AlphaFoldDB" id="A0A0E9XEG6"/>
<name>A0A0E9XEG6_ANGAN</name>
<reference evidence="1" key="2">
    <citation type="journal article" date="2015" name="Fish Shellfish Immunol.">
        <title>Early steps in the European eel (Anguilla anguilla)-Vibrio vulnificus interaction in the gills: Role of the RtxA13 toxin.</title>
        <authorList>
            <person name="Callol A."/>
            <person name="Pajuelo D."/>
            <person name="Ebbesson L."/>
            <person name="Teles M."/>
            <person name="MacKenzie S."/>
            <person name="Amaro C."/>
        </authorList>
    </citation>
    <scope>NUCLEOTIDE SEQUENCE</scope>
</reference>
<protein>
    <submittedName>
        <fullName evidence="1">Uncharacterized protein</fullName>
    </submittedName>
</protein>
<sequence length="80" mass="9405">MFFNSMQSCIKSLDCNKQGYYAVIFQVSHQRITSQNENLCSRQREFAFNENDCQVLCLERSFSLIIVLYEHFISILPNIS</sequence>
<dbReference type="EMBL" id="GBXM01007751">
    <property type="protein sequence ID" value="JAI00827.1"/>
    <property type="molecule type" value="Transcribed_RNA"/>
</dbReference>
<proteinExistence type="predicted"/>